<accession>A0ABM8XVT4</accession>
<evidence type="ECO:0000313" key="2">
    <source>
        <dbReference type="Proteomes" id="UP000706525"/>
    </source>
</evidence>
<keyword evidence="2" id="KW-1185">Reference proteome</keyword>
<dbReference type="EMBL" id="CAJZAG010000012">
    <property type="protein sequence ID" value="CAG9184486.1"/>
    <property type="molecule type" value="Genomic_DNA"/>
</dbReference>
<reference evidence="1 2" key="1">
    <citation type="submission" date="2021-08" db="EMBL/GenBank/DDBJ databases">
        <authorList>
            <person name="Peeters C."/>
        </authorList>
    </citation>
    <scope>NUCLEOTIDE SEQUENCE [LARGE SCALE GENOMIC DNA]</scope>
    <source>
        <strain evidence="1 2">LMG 32289</strain>
    </source>
</reference>
<sequence>MTQDYSGYYGHIRTDESNAELLERHGVALGPYDRGTSSFPAHAQGRAYDALVAFATGQRGGYQLQFVHREQSTCDAGADRLHDLGLDALRGEIAYSQYMAALEPARDPTTGYWEVRRYTAQRVYNDVLGSAGPLVRLSAEGEIELSSGAFGIPDATEGTVTVRVYFDRGFNPSGKRAPVIEQAVPLDTLTTLLGREPARRAQLEFATWDLRDNAVTLQDDAVPLTGALAQRILAQDWDPKLAANYPALDLPTIADVLRLAVEQLPAVGQSLSGDGISQAQLRELRVQRDAAKGLSSFSLVDLAGFGQILQHAKELLLQRDAIGAKWAAQRIEHVLDARTHVSLQPRPSRQHPFARNDFKYLIAEDIPYAPAVPHSDMGTQRGGRFYWGLTSWVPTKREAEQYDLHAAEKRLREMLPRCPRAFLVPADAPAPAPRRAVNYTVDATP</sequence>
<gene>
    <name evidence="1" type="ORF">LMG32289_05636</name>
</gene>
<dbReference type="RefSeq" id="WP_223994331.1">
    <property type="nucleotide sequence ID" value="NZ_CAJZAG010000012.1"/>
</dbReference>
<evidence type="ECO:0000313" key="1">
    <source>
        <dbReference type="EMBL" id="CAG9184486.1"/>
    </source>
</evidence>
<comment type="caution">
    <text evidence="1">The sequence shown here is derived from an EMBL/GenBank/DDBJ whole genome shotgun (WGS) entry which is preliminary data.</text>
</comment>
<dbReference type="Proteomes" id="UP000706525">
    <property type="component" value="Unassembled WGS sequence"/>
</dbReference>
<organism evidence="1 2">
    <name type="scientific">Cupriavidus pampae</name>
    <dbReference type="NCBI Taxonomy" id="659251"/>
    <lineage>
        <taxon>Bacteria</taxon>
        <taxon>Pseudomonadati</taxon>
        <taxon>Pseudomonadota</taxon>
        <taxon>Betaproteobacteria</taxon>
        <taxon>Burkholderiales</taxon>
        <taxon>Burkholderiaceae</taxon>
        <taxon>Cupriavidus</taxon>
    </lineage>
</organism>
<proteinExistence type="predicted"/>
<protein>
    <submittedName>
        <fullName evidence="1">Uncharacterized protein</fullName>
    </submittedName>
</protein>
<name>A0ABM8XVT4_9BURK</name>